<comment type="caution">
    <text evidence="1">The sequence shown here is derived from an EMBL/GenBank/DDBJ whole genome shotgun (WGS) entry which is preliminary data.</text>
</comment>
<evidence type="ECO:0000313" key="2">
    <source>
        <dbReference type="Proteomes" id="UP000663868"/>
    </source>
</evidence>
<dbReference type="AlphaFoldDB" id="A0A820PLI1"/>
<reference evidence="1" key="1">
    <citation type="submission" date="2021-02" db="EMBL/GenBank/DDBJ databases">
        <authorList>
            <person name="Nowell W R."/>
        </authorList>
    </citation>
    <scope>NUCLEOTIDE SEQUENCE</scope>
</reference>
<feature type="non-terminal residue" evidence="1">
    <location>
        <position position="1"/>
    </location>
</feature>
<accession>A0A820PLI1</accession>
<name>A0A820PLI1_9BILA</name>
<proteinExistence type="predicted"/>
<sequence>IFKNNSAQVDEYLNALNPLLRRTTEGKIYKIL</sequence>
<organism evidence="1 2">
    <name type="scientific">Adineta steineri</name>
    <dbReference type="NCBI Taxonomy" id="433720"/>
    <lineage>
        <taxon>Eukaryota</taxon>
        <taxon>Metazoa</taxon>
        <taxon>Spiralia</taxon>
        <taxon>Gnathifera</taxon>
        <taxon>Rotifera</taxon>
        <taxon>Eurotatoria</taxon>
        <taxon>Bdelloidea</taxon>
        <taxon>Adinetida</taxon>
        <taxon>Adinetidae</taxon>
        <taxon>Adineta</taxon>
    </lineage>
</organism>
<dbReference type="Proteomes" id="UP000663868">
    <property type="component" value="Unassembled WGS sequence"/>
</dbReference>
<dbReference type="EMBL" id="CAJOBB010025350">
    <property type="protein sequence ID" value="CAF4407808.1"/>
    <property type="molecule type" value="Genomic_DNA"/>
</dbReference>
<protein>
    <submittedName>
        <fullName evidence="1">Uncharacterized protein</fullName>
    </submittedName>
</protein>
<gene>
    <name evidence="1" type="ORF">KXQ929_LOCUS51402</name>
</gene>
<evidence type="ECO:0000313" key="1">
    <source>
        <dbReference type="EMBL" id="CAF4407808.1"/>
    </source>
</evidence>